<dbReference type="EMBL" id="JAQQFM010000003">
    <property type="protein sequence ID" value="MFL9924097.1"/>
    <property type="molecule type" value="Genomic_DNA"/>
</dbReference>
<organism evidence="1 2">
    <name type="scientific">Herbaspirillum lusitanum</name>
    <dbReference type="NCBI Taxonomy" id="213312"/>
    <lineage>
        <taxon>Bacteria</taxon>
        <taxon>Pseudomonadati</taxon>
        <taxon>Pseudomonadota</taxon>
        <taxon>Betaproteobacteria</taxon>
        <taxon>Burkholderiales</taxon>
        <taxon>Oxalobacteraceae</taxon>
        <taxon>Herbaspirillum</taxon>
    </lineage>
</organism>
<gene>
    <name evidence="1" type="ORF">PQR62_07470</name>
</gene>
<reference evidence="1 2" key="1">
    <citation type="journal article" date="2024" name="Chem. Sci.">
        <title>Discovery of megapolipeptins by genome mining of a Burkholderiales bacteria collection.</title>
        <authorList>
            <person name="Paulo B.S."/>
            <person name="Recchia M.J.J."/>
            <person name="Lee S."/>
            <person name="Fergusson C.H."/>
            <person name="Romanowski S.B."/>
            <person name="Hernandez A."/>
            <person name="Krull N."/>
            <person name="Liu D.Y."/>
            <person name="Cavanagh H."/>
            <person name="Bos A."/>
            <person name="Gray C.A."/>
            <person name="Murphy B.T."/>
            <person name="Linington R.G."/>
            <person name="Eustaquio A.S."/>
        </authorList>
    </citation>
    <scope>NUCLEOTIDE SEQUENCE [LARGE SCALE GENOMIC DNA]</scope>
    <source>
        <strain evidence="1 2">RL21-008-BIB-A</strain>
    </source>
</reference>
<comment type="caution">
    <text evidence="1">The sequence shown here is derived from an EMBL/GenBank/DDBJ whole genome shotgun (WGS) entry which is preliminary data.</text>
</comment>
<evidence type="ECO:0000313" key="2">
    <source>
        <dbReference type="Proteomes" id="UP001629246"/>
    </source>
</evidence>
<accession>A0ABW9A6T6</accession>
<proteinExistence type="predicted"/>
<dbReference type="Proteomes" id="UP001629246">
    <property type="component" value="Unassembled WGS sequence"/>
</dbReference>
<sequence>MKAGKQKMKSSIYQFIQHSVIARTLNTLQTRRHVLLLFDASGCVTKSDLAALRLMVPNLVADMHIDVSLICVNHQEKYVLPFSPLDACEKEDFICDRFSSRIDMLNVLADRLSDEDERYDGIVVMTAGKFSPFTSGTLHDAVARKSMAHSRVTPPVGFFLFTPGAIPNDPAYTMTRHLALQGAAAVL</sequence>
<dbReference type="RefSeq" id="WP_408156384.1">
    <property type="nucleotide sequence ID" value="NZ_JAQQFM010000003.1"/>
</dbReference>
<protein>
    <recommendedName>
        <fullName evidence="3">VWA domain-containing protein</fullName>
    </recommendedName>
</protein>
<evidence type="ECO:0008006" key="3">
    <source>
        <dbReference type="Google" id="ProtNLM"/>
    </source>
</evidence>
<name>A0ABW9A6T6_9BURK</name>
<keyword evidence="2" id="KW-1185">Reference proteome</keyword>
<evidence type="ECO:0000313" key="1">
    <source>
        <dbReference type="EMBL" id="MFL9924097.1"/>
    </source>
</evidence>